<name>A0A0F3IP18_9GAMM</name>
<dbReference type="PANTHER" id="PTHR44757:SF2">
    <property type="entry name" value="BIOFILM ARCHITECTURE MAINTENANCE PROTEIN MBAA"/>
    <property type="match status" value="1"/>
</dbReference>
<proteinExistence type="predicted"/>
<dbReference type="AlphaFoldDB" id="A0A0F3IP18"/>
<reference evidence="3" key="1">
    <citation type="submission" date="2015-03" db="EMBL/GenBank/DDBJ databases">
        <title>Draft genome sequence of a novel methanotroph (Sn10-6) isolated from flooded ricefield rhizosphere in India.</title>
        <authorList>
            <person name="Pandit P.S."/>
            <person name="Pore S.D."/>
            <person name="Arora P."/>
            <person name="Kapse N.G."/>
            <person name="Dhakephalkar P.K."/>
            <person name="Rahalkar M.C."/>
        </authorList>
    </citation>
    <scope>NUCLEOTIDE SEQUENCE [LARGE SCALE GENOMIC DNA]</scope>
    <source>
        <strain evidence="3">Sn10-6</strain>
    </source>
</reference>
<dbReference type="OrthoDB" id="111890at2"/>
<gene>
    <name evidence="2" type="ORF">VZ94_05350</name>
</gene>
<dbReference type="InterPro" id="IPR052155">
    <property type="entry name" value="Biofilm_reg_signaling"/>
</dbReference>
<dbReference type="EMBL" id="LAJX01000046">
    <property type="protein sequence ID" value="KJV07329.1"/>
    <property type="molecule type" value="Genomic_DNA"/>
</dbReference>
<keyword evidence="3" id="KW-1185">Reference proteome</keyword>
<evidence type="ECO:0000313" key="2">
    <source>
        <dbReference type="EMBL" id="KJV07329.1"/>
    </source>
</evidence>
<accession>A0A0F3IP18</accession>
<comment type="caution">
    <text evidence="2">The sequence shown here is derived from an EMBL/GenBank/DDBJ whole genome shotgun (WGS) entry which is preliminary data.</text>
</comment>
<evidence type="ECO:0000259" key="1">
    <source>
        <dbReference type="PROSITE" id="PS50112"/>
    </source>
</evidence>
<organism evidence="2 3">
    <name type="scientific">Methylocucumis oryzae</name>
    <dbReference type="NCBI Taxonomy" id="1632867"/>
    <lineage>
        <taxon>Bacteria</taxon>
        <taxon>Pseudomonadati</taxon>
        <taxon>Pseudomonadota</taxon>
        <taxon>Gammaproteobacteria</taxon>
        <taxon>Methylococcales</taxon>
        <taxon>Methylococcaceae</taxon>
        <taxon>Methylocucumis</taxon>
    </lineage>
</organism>
<dbReference type="PROSITE" id="PS50112">
    <property type="entry name" value="PAS"/>
    <property type="match status" value="1"/>
</dbReference>
<sequence>MKRLFQLRWLTAFWRGESALLHRNGYELPVSQCIVAHKDENGHPKFLSTIMREISSDKTRAEQLKLLEHAFNHIGEAVYLISRHAQLIQVNKEACRLLGYDQQELLTLSLEDIAPDFNTQVWTDFCRTAQNQALSKTFETTLRCQSGVLLPVEVNLNHIIYHDQPFIMALVRDISERKRMENLLILREREFRTLADSLPDPLCRYDCETRRTYINPAWLKSGGIIDDVLGKTF</sequence>
<protein>
    <recommendedName>
        <fullName evidence="1">PAS domain-containing protein</fullName>
    </recommendedName>
</protein>
<dbReference type="RefSeq" id="WP_045778454.1">
    <property type="nucleotide sequence ID" value="NZ_LAJX01000046.1"/>
</dbReference>
<dbReference type="InterPro" id="IPR000014">
    <property type="entry name" value="PAS"/>
</dbReference>
<feature type="domain" description="PAS" evidence="1">
    <location>
        <begin position="63"/>
        <end position="116"/>
    </location>
</feature>
<dbReference type="SMART" id="SM00091">
    <property type="entry name" value="PAS"/>
    <property type="match status" value="1"/>
</dbReference>
<dbReference type="InterPro" id="IPR035965">
    <property type="entry name" value="PAS-like_dom_sf"/>
</dbReference>
<evidence type="ECO:0000313" key="3">
    <source>
        <dbReference type="Proteomes" id="UP000033684"/>
    </source>
</evidence>
<dbReference type="PANTHER" id="PTHR44757">
    <property type="entry name" value="DIGUANYLATE CYCLASE DGCP"/>
    <property type="match status" value="1"/>
</dbReference>
<dbReference type="Proteomes" id="UP000033684">
    <property type="component" value="Unassembled WGS sequence"/>
</dbReference>
<dbReference type="CDD" id="cd00130">
    <property type="entry name" value="PAS"/>
    <property type="match status" value="1"/>
</dbReference>
<reference evidence="2 3" key="2">
    <citation type="journal article" date="2016" name="Microb. Ecol.">
        <title>Genome Characteristics of a Novel Type I Methanotroph (Sn10-6) Isolated from a Flooded Indian Rice Field.</title>
        <authorList>
            <person name="Rahalkar M.C."/>
            <person name="Pandit P.S."/>
            <person name="Dhakephalkar P.K."/>
            <person name="Pore S."/>
            <person name="Arora P."/>
            <person name="Kapse N."/>
        </authorList>
    </citation>
    <scope>NUCLEOTIDE SEQUENCE [LARGE SCALE GENOMIC DNA]</scope>
    <source>
        <strain evidence="2 3">Sn10-6</strain>
    </source>
</reference>
<dbReference type="Pfam" id="PF13426">
    <property type="entry name" value="PAS_9"/>
    <property type="match status" value="1"/>
</dbReference>
<dbReference type="SUPFAM" id="SSF55785">
    <property type="entry name" value="PYP-like sensor domain (PAS domain)"/>
    <property type="match status" value="2"/>
</dbReference>
<dbReference type="NCBIfam" id="TIGR00229">
    <property type="entry name" value="sensory_box"/>
    <property type="match status" value="1"/>
</dbReference>
<dbReference type="Gene3D" id="3.30.450.20">
    <property type="entry name" value="PAS domain"/>
    <property type="match status" value="2"/>
</dbReference>